<evidence type="ECO:0000256" key="1">
    <source>
        <dbReference type="ARBA" id="ARBA00004123"/>
    </source>
</evidence>
<protein>
    <submittedName>
        <fullName evidence="9">RNase P/RNase MRP complex subunit</fullName>
    </submittedName>
</protein>
<dbReference type="InterPro" id="IPR036980">
    <property type="entry name" value="RNase_P/MRP_Rpp29_sf"/>
</dbReference>
<dbReference type="OrthoDB" id="124041at2759"/>
<keyword evidence="6" id="KW-0255">Endonuclease</keyword>
<dbReference type="InterPro" id="IPR002730">
    <property type="entry name" value="Rpp29/RNP1"/>
</dbReference>
<evidence type="ECO:0000313" key="9">
    <source>
        <dbReference type="EMBL" id="KAF6000880.1"/>
    </source>
</evidence>
<dbReference type="SUPFAM" id="SSF101744">
    <property type="entry name" value="Rof/RNase P subunit-like"/>
    <property type="match status" value="1"/>
</dbReference>
<dbReference type="Proteomes" id="UP000530660">
    <property type="component" value="Unassembled WGS sequence"/>
</dbReference>
<evidence type="ECO:0000313" key="10">
    <source>
        <dbReference type="Proteomes" id="UP000530660"/>
    </source>
</evidence>
<evidence type="ECO:0000256" key="7">
    <source>
        <dbReference type="ARBA" id="ARBA00022801"/>
    </source>
</evidence>
<dbReference type="InterPro" id="IPR023538">
    <property type="entry name" value="RNP1"/>
</dbReference>
<keyword evidence="3" id="KW-0963">Cytoplasm</keyword>
<dbReference type="GO" id="GO:0006364">
    <property type="term" value="P:rRNA processing"/>
    <property type="evidence" value="ECO:0007669"/>
    <property type="project" value="TreeGrafter"/>
</dbReference>
<evidence type="ECO:0000256" key="3">
    <source>
        <dbReference type="ARBA" id="ARBA00022490"/>
    </source>
</evidence>
<dbReference type="PANTHER" id="PTHR13348:SF0">
    <property type="entry name" value="RIBONUCLEASE P PROTEIN SUBUNIT P29"/>
    <property type="match status" value="1"/>
</dbReference>
<dbReference type="GO" id="GO:0030677">
    <property type="term" value="C:ribonuclease P complex"/>
    <property type="evidence" value="ECO:0007669"/>
    <property type="project" value="InterPro"/>
</dbReference>
<evidence type="ECO:0000256" key="6">
    <source>
        <dbReference type="ARBA" id="ARBA00022759"/>
    </source>
</evidence>
<reference evidence="9 10" key="1">
    <citation type="journal article" date="2020" name="J. Phycol.">
        <title>Comparative genome analysis reveals Cyanidiococcus gen. nov., a new extremophilic red algal genus sister to Cyanidioschyzon (Cyanidioschyzonaceae, Rhodophyta).</title>
        <authorList>
            <person name="Liu S.-L."/>
            <person name="Chiang Y.-R."/>
            <person name="Yoon H.S."/>
            <person name="Fu H.-Y."/>
        </authorList>
    </citation>
    <scope>NUCLEOTIDE SEQUENCE [LARGE SCALE GENOMIC DNA]</scope>
    <source>
        <strain evidence="9 10">THAL066</strain>
    </source>
</reference>
<accession>A0A7J7IDS1</accession>
<feature type="region of interest" description="Disordered" evidence="8">
    <location>
        <begin position="73"/>
        <end position="103"/>
    </location>
</feature>
<dbReference type="AlphaFoldDB" id="A0A7J7IDS1"/>
<dbReference type="GO" id="GO:0016787">
    <property type="term" value="F:hydrolase activity"/>
    <property type="evidence" value="ECO:0007669"/>
    <property type="project" value="UniProtKB-KW"/>
</dbReference>
<sequence length="252" mass="28492">MSTTQEPDTGSNASVYVRAPNIILPSRITGKRGGEIGRVASTTQLNAFVAEALGSSEAVSSRLQDRVLLLGNPSKRTRSGESVLSKKKGRRRVRSGRKQKCRPLTSRERRRLGLYRLPRHIPYAEVQSLTHLWQQYAQSLIQVDRLDRLRPHERESVIDRILRMDLHGACIVVQQCPAPERVGIEGVVLQETEQTFRVVTRESRLRVLPKASTVFMARVSDTLSLVIRGDALLMRSAERSVRKPKRKPQMLL</sequence>
<dbReference type="InterPro" id="IPR023534">
    <property type="entry name" value="Rof/RNase_P-like"/>
</dbReference>
<proteinExistence type="inferred from homology"/>
<feature type="compositionally biased region" description="Basic residues" evidence="8">
    <location>
        <begin position="85"/>
        <end position="101"/>
    </location>
</feature>
<dbReference type="Pfam" id="PF01868">
    <property type="entry name" value="RNase_P-MRP_p29"/>
    <property type="match status" value="1"/>
</dbReference>
<keyword evidence="4" id="KW-0819">tRNA processing</keyword>
<dbReference type="GO" id="GO:0004519">
    <property type="term" value="F:endonuclease activity"/>
    <property type="evidence" value="ECO:0007669"/>
    <property type="project" value="UniProtKB-KW"/>
</dbReference>
<dbReference type="HAMAP" id="MF_00754">
    <property type="entry name" value="RNase_P_1"/>
    <property type="match status" value="1"/>
</dbReference>
<dbReference type="GO" id="GO:0000172">
    <property type="term" value="C:ribonuclease MRP complex"/>
    <property type="evidence" value="ECO:0007669"/>
    <property type="project" value="InterPro"/>
</dbReference>
<evidence type="ECO:0000256" key="4">
    <source>
        <dbReference type="ARBA" id="ARBA00022694"/>
    </source>
</evidence>
<dbReference type="EMBL" id="VWRR01000017">
    <property type="protein sequence ID" value="KAF6000880.1"/>
    <property type="molecule type" value="Genomic_DNA"/>
</dbReference>
<keyword evidence="5" id="KW-0540">Nuclease</keyword>
<dbReference type="InterPro" id="IPR016848">
    <property type="entry name" value="RNase_P/MRP_Rpp29-subunit"/>
</dbReference>
<evidence type="ECO:0000256" key="5">
    <source>
        <dbReference type="ARBA" id="ARBA00022722"/>
    </source>
</evidence>
<evidence type="ECO:0000256" key="8">
    <source>
        <dbReference type="SAM" id="MobiDB-lite"/>
    </source>
</evidence>
<organism evidence="9 10">
    <name type="scientific">Cyanidiococcus yangmingshanensis</name>
    <dbReference type="NCBI Taxonomy" id="2690220"/>
    <lineage>
        <taxon>Eukaryota</taxon>
        <taxon>Rhodophyta</taxon>
        <taxon>Bangiophyceae</taxon>
        <taxon>Cyanidiales</taxon>
        <taxon>Cyanidiaceae</taxon>
        <taxon>Cyanidiococcus</taxon>
    </lineage>
</organism>
<evidence type="ECO:0000256" key="2">
    <source>
        <dbReference type="ARBA" id="ARBA00006181"/>
    </source>
</evidence>
<keyword evidence="7" id="KW-0378">Hydrolase</keyword>
<gene>
    <name evidence="9" type="primary">POP4</name>
    <name evidence="9" type="ORF">F1559_002013</name>
</gene>
<dbReference type="GO" id="GO:0001682">
    <property type="term" value="P:tRNA 5'-leader removal"/>
    <property type="evidence" value="ECO:0007669"/>
    <property type="project" value="InterPro"/>
</dbReference>
<dbReference type="GO" id="GO:0005634">
    <property type="term" value="C:nucleus"/>
    <property type="evidence" value="ECO:0007669"/>
    <property type="project" value="UniProtKB-SubCell"/>
</dbReference>
<name>A0A7J7IDS1_9RHOD</name>
<comment type="similarity">
    <text evidence="2">Belongs to the eukaryotic/archaeal RNase P protein component 1 family.</text>
</comment>
<comment type="subcellular location">
    <subcellularLocation>
        <location evidence="1">Nucleus</location>
    </subcellularLocation>
</comment>
<keyword evidence="10" id="KW-1185">Reference proteome</keyword>
<dbReference type="GO" id="GO:0033204">
    <property type="term" value="F:ribonuclease P RNA binding"/>
    <property type="evidence" value="ECO:0007669"/>
    <property type="project" value="InterPro"/>
</dbReference>
<dbReference type="PANTHER" id="PTHR13348">
    <property type="entry name" value="RIBONUCLEASE P SUBUNIT P29"/>
    <property type="match status" value="1"/>
</dbReference>
<comment type="caution">
    <text evidence="9">The sequence shown here is derived from an EMBL/GenBank/DDBJ whole genome shotgun (WGS) entry which is preliminary data.</text>
</comment>
<dbReference type="Gene3D" id="2.30.30.210">
    <property type="entry name" value="Ribonuclease P/MRP, subunit p29"/>
    <property type="match status" value="1"/>
</dbReference>
<dbReference type="SMART" id="SM00538">
    <property type="entry name" value="POP4"/>
    <property type="match status" value="1"/>
</dbReference>